<keyword evidence="2" id="KW-0378">Hydrolase</keyword>
<dbReference type="Pfam" id="PF12697">
    <property type="entry name" value="Abhydrolase_6"/>
    <property type="match status" value="1"/>
</dbReference>
<accession>A0A1Y0IGM8</accession>
<sequence>MNWILLRGLSRESAHWGNFVEYFTEAMGQDNVYCVDLPGTGLRLHEASPHSVAEIAESVIEQIGGLQGPKGLVALSLGGMVAIDIMQKQSLPDLSRVVLMNTSTAFSPFWQRMRPDNYPRLMKVAVARGLRDRERAILQMTSNKMGSSIAVLQDWVEIQEERGISRINTLRQLWAAARYRPEQQTPTVPCLLLSSKGDRMVSYRCSETLAKRWGASIQIHPSAGHDLPLDDPAWVISQIQTWCQSS</sequence>
<gene>
    <name evidence="2" type="ORF">OLMES_4548</name>
</gene>
<organism evidence="2 3">
    <name type="scientific">Oleiphilus messinensis</name>
    <dbReference type="NCBI Taxonomy" id="141451"/>
    <lineage>
        <taxon>Bacteria</taxon>
        <taxon>Pseudomonadati</taxon>
        <taxon>Pseudomonadota</taxon>
        <taxon>Gammaproteobacteria</taxon>
        <taxon>Oceanospirillales</taxon>
        <taxon>Oleiphilaceae</taxon>
        <taxon>Oleiphilus</taxon>
    </lineage>
</organism>
<proteinExistence type="predicted"/>
<dbReference type="GO" id="GO:0016787">
    <property type="term" value="F:hydrolase activity"/>
    <property type="evidence" value="ECO:0007669"/>
    <property type="project" value="UniProtKB-KW"/>
</dbReference>
<dbReference type="InterPro" id="IPR029058">
    <property type="entry name" value="AB_hydrolase_fold"/>
</dbReference>
<dbReference type="OrthoDB" id="5290302at2"/>
<reference evidence="2 3" key="1">
    <citation type="submission" date="2017-05" db="EMBL/GenBank/DDBJ databases">
        <title>Genomic insights into alkan degradation activity of Oleiphilus messinensis.</title>
        <authorList>
            <person name="Kozyavkin S.A."/>
            <person name="Slesarev A.I."/>
            <person name="Golyshin P.N."/>
            <person name="Korzhenkov A."/>
            <person name="Golyshina O.N."/>
            <person name="Toshchakov S.V."/>
        </authorList>
    </citation>
    <scope>NUCLEOTIDE SEQUENCE [LARGE SCALE GENOMIC DNA]</scope>
    <source>
        <strain evidence="2 3">ME102</strain>
    </source>
</reference>
<dbReference type="Gene3D" id="3.40.50.1820">
    <property type="entry name" value="alpha/beta hydrolase"/>
    <property type="match status" value="1"/>
</dbReference>
<name>A0A1Y0IGM8_9GAMM</name>
<dbReference type="AlphaFoldDB" id="A0A1Y0IGM8"/>
<dbReference type="RefSeq" id="WP_087463308.1">
    <property type="nucleotide sequence ID" value="NZ_CP021425.1"/>
</dbReference>
<evidence type="ECO:0000313" key="3">
    <source>
        <dbReference type="Proteomes" id="UP000196027"/>
    </source>
</evidence>
<dbReference type="SUPFAM" id="SSF53474">
    <property type="entry name" value="alpha/beta-Hydrolases"/>
    <property type="match status" value="1"/>
</dbReference>
<dbReference type="Proteomes" id="UP000196027">
    <property type="component" value="Chromosome"/>
</dbReference>
<evidence type="ECO:0000313" key="2">
    <source>
        <dbReference type="EMBL" id="ARU58544.1"/>
    </source>
</evidence>
<feature type="domain" description="AB hydrolase-1" evidence="1">
    <location>
        <begin position="4"/>
        <end position="236"/>
    </location>
</feature>
<dbReference type="EMBL" id="CP021425">
    <property type="protein sequence ID" value="ARU58544.1"/>
    <property type="molecule type" value="Genomic_DNA"/>
</dbReference>
<evidence type="ECO:0000259" key="1">
    <source>
        <dbReference type="Pfam" id="PF12697"/>
    </source>
</evidence>
<dbReference type="KEGG" id="ome:OLMES_4548"/>
<dbReference type="InterPro" id="IPR000073">
    <property type="entry name" value="AB_hydrolase_1"/>
</dbReference>
<protein>
    <submittedName>
        <fullName evidence="2">Alpha/beta hydrolase</fullName>
    </submittedName>
</protein>
<keyword evidence="3" id="KW-1185">Reference proteome</keyword>